<evidence type="ECO:0000313" key="2">
    <source>
        <dbReference type="EMBL" id="WPC21738.1"/>
    </source>
</evidence>
<reference evidence="3" key="1">
    <citation type="submission" date="2024-06" db="EMBL/GenBank/DDBJ databases">
        <authorList>
            <person name="Chang H.C."/>
            <person name="Mun S.Y."/>
        </authorList>
    </citation>
    <scope>NUCLEOTIDE SEQUENCE [LARGE SCALE GENOMIC DNA]</scope>
    <source>
        <strain evidence="3">KT1</strain>
    </source>
</reference>
<keyword evidence="1" id="KW-0732">Signal</keyword>
<feature type="chain" id="PRO_5046802420" evidence="1">
    <location>
        <begin position="27"/>
        <end position="490"/>
    </location>
</feature>
<dbReference type="SUPFAM" id="SSF49478">
    <property type="entry name" value="Cna protein B-type domain"/>
    <property type="match status" value="1"/>
</dbReference>
<name>A0ABZ0Q581_9LACO</name>
<dbReference type="Proteomes" id="UP001302696">
    <property type="component" value="Chromosome"/>
</dbReference>
<dbReference type="Gene3D" id="2.60.40.1120">
    <property type="entry name" value="Carboxypeptidase-like, regulatory domain"/>
    <property type="match status" value="1"/>
</dbReference>
<proteinExistence type="predicted"/>
<gene>
    <name evidence="2" type="ORF">N6G96_00505</name>
</gene>
<dbReference type="RefSeq" id="WP_063696497.1">
    <property type="nucleotide sequence ID" value="NZ_BBIM01000003.1"/>
</dbReference>
<evidence type="ECO:0000256" key="1">
    <source>
        <dbReference type="SAM" id="SignalP"/>
    </source>
</evidence>
<accession>A0ABZ0Q581</accession>
<feature type="signal peptide" evidence="1">
    <location>
        <begin position="1"/>
        <end position="26"/>
    </location>
</feature>
<dbReference type="EMBL" id="CP104778">
    <property type="protein sequence ID" value="WPC21738.1"/>
    <property type="molecule type" value="Genomic_DNA"/>
</dbReference>
<sequence length="490" mass="54361">MKDIFKKLMVLLVIVAPLVLAPSAMAKSTKYTVLKVSKLNTASRTVTGTATKSAKITVKHGSKTLGTTKTSSKGKYNVKVNKLGVWSLTVSASKKGYRTKTTTIKVAAVPKTIKNATMIVYYRDSTNKLLSTSKQTIKLNSKFKAPKKNISYYTASKSKYSGFTLKSSKIVKLTKKPIYTITYKYAKNVLTPANKKTLKNKVSKFDSALKSTEDSSFYKSSNSNTISVYNNAVTKLDTYVASYLKDMSTPSKISSSFISNETKLLNTCQSTQSDYNNAKSKYDKLHTLSSNDKSILKNKINNIDDTFNSAKKDDFYKNGTDKTIQAYSDAVTKLDKLVAPYLSSQSTSSNIDPNFNTNVQSLIDNAQASQVKYRNAKTSFDSEKPYRDARDGYVMDSANFFDTNFKKIDVTGDYSPIKINANSVVWHNDHAYYLAVLDNQRGYILCSSTIYFANKPDTSQNYSLFTSTLSPIDCGNLDLGQESGHILCII</sequence>
<protein>
    <submittedName>
        <fullName evidence="2">Carboxypeptidase regulatory-like domain-containing protein</fullName>
    </submittedName>
</protein>
<keyword evidence="3" id="KW-1185">Reference proteome</keyword>
<organism evidence="2 3">
    <name type="scientific">Pediococcus inopinatus</name>
    <dbReference type="NCBI Taxonomy" id="114090"/>
    <lineage>
        <taxon>Bacteria</taxon>
        <taxon>Bacillati</taxon>
        <taxon>Bacillota</taxon>
        <taxon>Bacilli</taxon>
        <taxon>Lactobacillales</taxon>
        <taxon>Lactobacillaceae</taxon>
        <taxon>Pediococcus</taxon>
    </lineage>
</organism>
<evidence type="ECO:0000313" key="3">
    <source>
        <dbReference type="Proteomes" id="UP001302696"/>
    </source>
</evidence>